<organism evidence="1 2">
    <name type="scientific">Rhynchospora breviuscula</name>
    <dbReference type="NCBI Taxonomy" id="2022672"/>
    <lineage>
        <taxon>Eukaryota</taxon>
        <taxon>Viridiplantae</taxon>
        <taxon>Streptophyta</taxon>
        <taxon>Embryophyta</taxon>
        <taxon>Tracheophyta</taxon>
        <taxon>Spermatophyta</taxon>
        <taxon>Magnoliopsida</taxon>
        <taxon>Liliopsida</taxon>
        <taxon>Poales</taxon>
        <taxon>Cyperaceae</taxon>
        <taxon>Cyperoideae</taxon>
        <taxon>Rhynchosporeae</taxon>
        <taxon>Rhynchospora</taxon>
    </lineage>
</organism>
<accession>A0A9P9Z6E5</accession>
<evidence type="ECO:0000313" key="1">
    <source>
        <dbReference type="EMBL" id="KAJ1683184.1"/>
    </source>
</evidence>
<dbReference type="OrthoDB" id="597299at2759"/>
<proteinExistence type="predicted"/>
<name>A0A9P9Z6E5_9POAL</name>
<comment type="caution">
    <text evidence="1">The sequence shown here is derived from an EMBL/GenBank/DDBJ whole genome shotgun (WGS) entry which is preliminary data.</text>
</comment>
<dbReference type="PANTHER" id="PTHR38146:SF8">
    <property type="entry name" value="TIFY DOMAIN-CONTAINING PROTEIN"/>
    <property type="match status" value="1"/>
</dbReference>
<dbReference type="PANTHER" id="PTHR38146">
    <property type="entry name" value="30S RIBOSOMAL PROTEIN S12, CHLOROPLASTIC"/>
    <property type="match status" value="1"/>
</dbReference>
<protein>
    <submittedName>
        <fullName evidence="1">Uncharacterized protein</fullName>
    </submittedName>
</protein>
<dbReference type="AlphaFoldDB" id="A0A9P9Z6E5"/>
<dbReference type="EMBL" id="JAMQYH010000346">
    <property type="protein sequence ID" value="KAJ1683184.1"/>
    <property type="molecule type" value="Genomic_DNA"/>
</dbReference>
<dbReference type="Proteomes" id="UP001151287">
    <property type="component" value="Unassembled WGS sequence"/>
</dbReference>
<gene>
    <name evidence="1" type="ORF">LUZ63_021594</name>
</gene>
<sequence>MHHLCPRSLVSEGTPLFQEDSRHVKPCYSTVRVERTTPSIHRLRLGLVGSLIPFAPLAFVSECQYRPSRVLSLLAFFPISIHLTVPPGNSLCPYHALRPIIPDNACILCITAAAGTELADAYSSDTVIASSPRKEVYDPWAFFLHAALLRQAFAHCGKFLTAASRRSLGRVSVPVWLIILSDQLLIIALVLARYSPVRHWKHHFPSDLHVLSMPPAFILSQDRTLHEIPSSITYSFLLRRQS</sequence>
<evidence type="ECO:0000313" key="2">
    <source>
        <dbReference type="Proteomes" id="UP001151287"/>
    </source>
</evidence>
<reference evidence="1" key="1">
    <citation type="journal article" date="2022" name="Cell">
        <title>Repeat-based holocentromeres influence genome architecture and karyotype evolution.</title>
        <authorList>
            <person name="Hofstatter P.G."/>
            <person name="Thangavel G."/>
            <person name="Lux T."/>
            <person name="Neumann P."/>
            <person name="Vondrak T."/>
            <person name="Novak P."/>
            <person name="Zhang M."/>
            <person name="Costa L."/>
            <person name="Castellani M."/>
            <person name="Scott A."/>
            <person name="Toegelov H."/>
            <person name="Fuchs J."/>
            <person name="Mata-Sucre Y."/>
            <person name="Dias Y."/>
            <person name="Vanzela A.L.L."/>
            <person name="Huettel B."/>
            <person name="Almeida C.C.S."/>
            <person name="Simkova H."/>
            <person name="Souza G."/>
            <person name="Pedrosa-Harand A."/>
            <person name="Macas J."/>
            <person name="Mayer K.F.X."/>
            <person name="Houben A."/>
            <person name="Marques A."/>
        </authorList>
    </citation>
    <scope>NUCLEOTIDE SEQUENCE</scope>
    <source>
        <strain evidence="1">RhyBre1mFocal</strain>
    </source>
</reference>
<keyword evidence="2" id="KW-1185">Reference proteome</keyword>